<name>A0A366IBG6_9FIRM</name>
<evidence type="ECO:0000313" key="3">
    <source>
        <dbReference type="Proteomes" id="UP000253490"/>
    </source>
</evidence>
<dbReference type="AlphaFoldDB" id="A0A366IBG6"/>
<dbReference type="SUPFAM" id="SSF52777">
    <property type="entry name" value="CoA-dependent acyltransferases"/>
    <property type="match status" value="2"/>
</dbReference>
<evidence type="ECO:0000313" key="2">
    <source>
        <dbReference type="EMBL" id="RBP66008.1"/>
    </source>
</evidence>
<dbReference type="RefSeq" id="WP_113920335.1">
    <property type="nucleotide sequence ID" value="NZ_QNRX01000006.1"/>
</dbReference>
<accession>A0A366IBG6</accession>
<dbReference type="InterPro" id="IPR023213">
    <property type="entry name" value="CAT-like_dom_sf"/>
</dbReference>
<gene>
    <name evidence="2" type="ORF">DES36_106120</name>
</gene>
<dbReference type="Pfam" id="PF00668">
    <property type="entry name" value="Condensation"/>
    <property type="match status" value="1"/>
</dbReference>
<comment type="caution">
    <text evidence="2">The sequence shown here is derived from an EMBL/GenBank/DDBJ whole genome shotgun (WGS) entry which is preliminary data.</text>
</comment>
<reference evidence="2 3" key="1">
    <citation type="submission" date="2018-06" db="EMBL/GenBank/DDBJ databases">
        <title>Genomic Encyclopedia of Type Strains, Phase IV (KMG-IV): sequencing the most valuable type-strain genomes for metagenomic binning, comparative biology and taxonomic classification.</title>
        <authorList>
            <person name="Goeker M."/>
        </authorList>
    </citation>
    <scope>NUCLEOTIDE SEQUENCE [LARGE SCALE GENOMIC DNA]</scope>
    <source>
        <strain evidence="2 3">DSM 22112</strain>
    </source>
</reference>
<dbReference type="PANTHER" id="PTHR45527">
    <property type="entry name" value="NONRIBOSOMAL PEPTIDE SYNTHETASE"/>
    <property type="match status" value="1"/>
</dbReference>
<dbReference type="GO" id="GO:0043041">
    <property type="term" value="P:amino acid activation for nonribosomal peptide biosynthetic process"/>
    <property type="evidence" value="ECO:0007669"/>
    <property type="project" value="TreeGrafter"/>
</dbReference>
<dbReference type="GO" id="GO:0003824">
    <property type="term" value="F:catalytic activity"/>
    <property type="evidence" value="ECO:0007669"/>
    <property type="project" value="InterPro"/>
</dbReference>
<dbReference type="OrthoDB" id="1993047at2"/>
<dbReference type="Gene3D" id="3.30.559.30">
    <property type="entry name" value="Nonribosomal peptide synthetase, condensation domain"/>
    <property type="match status" value="1"/>
</dbReference>
<dbReference type="EMBL" id="QNRX01000006">
    <property type="protein sequence ID" value="RBP66008.1"/>
    <property type="molecule type" value="Genomic_DNA"/>
</dbReference>
<dbReference type="GO" id="GO:0031177">
    <property type="term" value="F:phosphopantetheine binding"/>
    <property type="evidence" value="ECO:0007669"/>
    <property type="project" value="TreeGrafter"/>
</dbReference>
<dbReference type="Proteomes" id="UP000253490">
    <property type="component" value="Unassembled WGS sequence"/>
</dbReference>
<dbReference type="InterPro" id="IPR001242">
    <property type="entry name" value="Condensation_dom"/>
</dbReference>
<proteinExistence type="predicted"/>
<keyword evidence="3" id="KW-1185">Reference proteome</keyword>
<protein>
    <submittedName>
        <fullName evidence="2">Condensation domain-containing protein</fullName>
    </submittedName>
</protein>
<dbReference type="Gene3D" id="3.30.559.10">
    <property type="entry name" value="Chloramphenicol acetyltransferase-like domain"/>
    <property type="match status" value="1"/>
</dbReference>
<organism evidence="2 3">
    <name type="scientific">Alkalibaculum bacchi</name>
    <dbReference type="NCBI Taxonomy" id="645887"/>
    <lineage>
        <taxon>Bacteria</taxon>
        <taxon>Bacillati</taxon>
        <taxon>Bacillota</taxon>
        <taxon>Clostridia</taxon>
        <taxon>Eubacteriales</taxon>
        <taxon>Eubacteriaceae</taxon>
        <taxon>Alkalibaculum</taxon>
    </lineage>
</organism>
<dbReference type="GO" id="GO:0005737">
    <property type="term" value="C:cytoplasm"/>
    <property type="evidence" value="ECO:0007669"/>
    <property type="project" value="TreeGrafter"/>
</dbReference>
<sequence length="461" mass="53741">MDRNYYDLTFAQRILYYSQKYTLHKQVNNVATFALTDQKLDVDILTQAIRIAVQRNDCFNIRFEKVKGDEKQYFAEYEEPVIEYLDFEGKTREVMDKKLYKIAKKRVTKNKKPMYKIHTICSPEGTHGIYFVVSHMILDSWGITTFFKDIFAIYSSLINGTEMPKPLYPYEKLLIEELNYRNTPAYEKDKAYFQSLFVEENEPIFTHINGSEVLEKYRGKKGNPSLRYASSFNLWSKADNHMLPIDKELVDEMNAYCTDNKISMQSLILLVYTRYVAKVNFVNDISMHTVVARRGTLREKNTGGTRVHFFPFRTVFEREVTVQDACKSIDQQQSTLYRYANMDPLEVVKISKETYNVPQEATHFFSSLTFQPVKLSVAGMNLDTKWYGNGAYSGGLYLTVMDGGFMGGLKIYYEYQVNIVSLETIQKFHSYMIKALEKCVREKDATVGDLLDIDEQKMAYE</sequence>
<dbReference type="GO" id="GO:0044550">
    <property type="term" value="P:secondary metabolite biosynthetic process"/>
    <property type="evidence" value="ECO:0007669"/>
    <property type="project" value="TreeGrafter"/>
</dbReference>
<dbReference type="GO" id="GO:0008610">
    <property type="term" value="P:lipid biosynthetic process"/>
    <property type="evidence" value="ECO:0007669"/>
    <property type="project" value="UniProtKB-ARBA"/>
</dbReference>
<evidence type="ECO:0000259" key="1">
    <source>
        <dbReference type="Pfam" id="PF00668"/>
    </source>
</evidence>
<feature type="domain" description="Condensation" evidence="1">
    <location>
        <begin position="4"/>
        <end position="455"/>
    </location>
</feature>
<dbReference type="PANTHER" id="PTHR45527:SF1">
    <property type="entry name" value="FATTY ACID SYNTHASE"/>
    <property type="match status" value="1"/>
</dbReference>